<evidence type="ECO:0000259" key="2">
    <source>
        <dbReference type="PROSITE" id="PS50994"/>
    </source>
</evidence>
<dbReference type="GO" id="GO:0071897">
    <property type="term" value="P:DNA biosynthetic process"/>
    <property type="evidence" value="ECO:0007669"/>
    <property type="project" value="UniProtKB-ARBA"/>
</dbReference>
<proteinExistence type="predicted"/>
<dbReference type="Pfam" id="PF03564">
    <property type="entry name" value="DUF1759"/>
    <property type="match status" value="1"/>
</dbReference>
<dbReference type="InterPro" id="IPR005312">
    <property type="entry name" value="DUF1759"/>
</dbReference>
<organism evidence="3">
    <name type="scientific">Sipha flava</name>
    <name type="common">yellow sugarcane aphid</name>
    <dbReference type="NCBI Taxonomy" id="143950"/>
    <lineage>
        <taxon>Eukaryota</taxon>
        <taxon>Metazoa</taxon>
        <taxon>Ecdysozoa</taxon>
        <taxon>Arthropoda</taxon>
        <taxon>Hexapoda</taxon>
        <taxon>Insecta</taxon>
        <taxon>Pterygota</taxon>
        <taxon>Neoptera</taxon>
        <taxon>Paraneoptera</taxon>
        <taxon>Hemiptera</taxon>
        <taxon>Sternorrhyncha</taxon>
        <taxon>Aphidomorpha</taxon>
        <taxon>Aphidoidea</taxon>
        <taxon>Aphididae</taxon>
        <taxon>Sipha</taxon>
    </lineage>
</organism>
<dbReference type="GO" id="GO:0003676">
    <property type="term" value="F:nucleic acid binding"/>
    <property type="evidence" value="ECO:0007669"/>
    <property type="project" value="InterPro"/>
</dbReference>
<dbReference type="InterPro" id="IPR000477">
    <property type="entry name" value="RT_dom"/>
</dbReference>
<dbReference type="OrthoDB" id="6604366at2759"/>
<dbReference type="Gene3D" id="3.30.420.10">
    <property type="entry name" value="Ribonuclease H-like superfamily/Ribonuclease H"/>
    <property type="match status" value="1"/>
</dbReference>
<dbReference type="PANTHER" id="PTHR47331:SF5">
    <property type="entry name" value="RIBONUCLEASE H"/>
    <property type="match status" value="1"/>
</dbReference>
<dbReference type="PROSITE" id="PS50994">
    <property type="entry name" value="INTEGRASE"/>
    <property type="match status" value="1"/>
</dbReference>
<dbReference type="Gene3D" id="3.10.10.10">
    <property type="entry name" value="HIV Type 1 Reverse Transcriptase, subunit A, domain 1"/>
    <property type="match status" value="1"/>
</dbReference>
<dbReference type="SUPFAM" id="SSF53098">
    <property type="entry name" value="Ribonuclease H-like"/>
    <property type="match status" value="1"/>
</dbReference>
<dbReference type="InterPro" id="IPR041588">
    <property type="entry name" value="Integrase_H2C2"/>
</dbReference>
<gene>
    <name evidence="3" type="ORF">g.174337</name>
</gene>
<dbReference type="InterPro" id="IPR036397">
    <property type="entry name" value="RNaseH_sf"/>
</dbReference>
<accession>A0A2S2QDN7</accession>
<dbReference type="PANTHER" id="PTHR47331">
    <property type="entry name" value="PHD-TYPE DOMAIN-CONTAINING PROTEIN"/>
    <property type="match status" value="1"/>
</dbReference>
<dbReference type="InterPro" id="IPR040676">
    <property type="entry name" value="DUF5641"/>
</dbReference>
<dbReference type="Gene3D" id="2.40.70.10">
    <property type="entry name" value="Acid Proteases"/>
    <property type="match status" value="1"/>
</dbReference>
<dbReference type="Gene3D" id="3.30.70.270">
    <property type="match status" value="1"/>
</dbReference>
<dbReference type="InterPro" id="IPR008042">
    <property type="entry name" value="Retrotrans_Pao"/>
</dbReference>
<feature type="region of interest" description="Disordered" evidence="1">
    <location>
        <begin position="305"/>
        <end position="341"/>
    </location>
</feature>
<protein>
    <recommendedName>
        <fullName evidence="2">Integrase catalytic domain-containing protein</fullName>
    </recommendedName>
</protein>
<dbReference type="EMBL" id="GGMS01006636">
    <property type="protein sequence ID" value="MBY75839.1"/>
    <property type="molecule type" value="Transcribed_RNA"/>
</dbReference>
<sequence>MGKPKTDTAKKELTRARAVRDQTVKSIHSIHSMAVKVNNNGALIEDLAVRMDKLETLFKLFQEQQNMILDVLIELNIVDEFSVDSDVTTSTEELYYNTCAIAAKLLSVKPMNSSVLNAPPISTSTSSVLALPKIDLPKYDGNLIQWRPFRDKFVSLIRRNDNLSKIDQFHYLLSCLSGPALSCISSLPLTGSNYDIAWKTLMNRYDNQRLLASAHLDKLFSFRPMVAESLPSLLNFINIFQENVAAITALGVDNLSDFMLFYIGSRLLDPITRQLFEASVSQETIPTFDSLLTFVHHRCRILENTKGPDNDRTEKKHTRLKDYKTTRSSLTTTSTSKKGSNPKCPCCTGEHFVYRCQVFKDRPIQKRRDTALSTKLCFSCLSPSHTAKACKSKWSCSVCKKRHHSLLHQDSISSCVVQGNDPIQSTSQDNITKFSGLSCVTSTVVLGTAIVRMRDCRGDYQTVRVLLDSGSQVSAMTMRCVLKLGLPRRRCQIGIVGLSKKSIDNVKGITSCHFVPWQQHEPSFCSSDIIILPQITNNMPSMPLPPCVRQSYGHLSLADPSFDVPSSIDMLIGGDLLPHIMKPRADILQRQGLPSAVDSFLGWVVFGLLDEQNAFYAHSLSVTSSSLNDMIRSFWSVEEITQSKSPTTEDHQCEKWFLETTTRDDHGRFCVALPFTDTVLSSQNHSKFRKNQAQFPSSMFLQNHGLGESRLLAQKRLFNLESRLNKDPALYAEYQQFMKEYLALGHMKRATQAGKYFIPHHAVVKRDGNKIEKLRVVFDASAATSSGLSLNDVLIAGPKLQVDIFDILVRSRLKRYLLTADITKMYRQILLKPNDCAYQHILWRESPEEEVIEYELRTVTYGVTSAPYLAIRCLHELDAQGGSKFPAAKNILTRQTYVDDIVVGADTEVELSIIQRDIIGLLNSCGCTLKKWTSNCPVILENIDTKDHAKLLSLDPKGEASVKVLGLHWDPSSDHFAYHTSLRAGQYTKRKVLSTIARLFDPIGFLGPTLLWAKIFMQELWKLGLHWDTPLPTHLHCSWDQFVRELPELDSIILPRHIDIRSHTEIQLIGFSDASSNGYAANVYLRVISTSNSINIYFVTCKTKVAPLKAADPHASLSIPRLELCGALLLAQTLNRVKTLLMSEISISRVLAWTDSTVVLSWLTAPQKTFKIFVTNRIAKIHSLLPDCEWAYVNTKENPADPASRGLLPAATVACKIHREGPDFLRFSDAQWPKYDFIPITPEKLPEFQPPSVFISTITSTEPQDDILQRFSSFTRMQRTLAYIRRLAIKARRQPMPDGPLKQEELHHILIHAVLITQARYFPELKGQLIKTDGILRPATIAQLAPFIDPLGVIRVGGRLRYASLDSDAKQPILLPKRSHLTQLIIRHFHQGFLHAGPKLVLSMIRRKFWILSGRDAVRQFIFSCITCVRFKACRPHPIMGNLPSSRVQQNRPFSQVGMDYGGPFLVKESRRRNARTNKMYLALFICMSVKAVHLEIVSDMSSTAFLAAFDRFVARRGIPSNIYTDCGTNYVGAAKQLKALFQDNQTQTNVSKHIPCQWHFNPPAAPHFGGLWEAAIKSVKHHMKHAIGKQILTHEELLTLVTRIEGILNSRPLTPLSSDPNDICALTPGHFLIGQPIMAVPEPDVIPCPMNRLDRWELLHQCHQTFWKRWTREYLTTLQGRLKWYQPTPNLSKGDLVIVEAPNRPPTDWQLGRIIAVHPGEDSIVRAVTIQTRDGVLRRPVVKLVKLPVSDSSIP</sequence>
<dbReference type="InterPro" id="IPR043502">
    <property type="entry name" value="DNA/RNA_pol_sf"/>
</dbReference>
<dbReference type="Pfam" id="PF18701">
    <property type="entry name" value="DUF5641"/>
    <property type="match status" value="1"/>
</dbReference>
<dbReference type="GO" id="GO:0015074">
    <property type="term" value="P:DNA integration"/>
    <property type="evidence" value="ECO:0007669"/>
    <property type="project" value="InterPro"/>
</dbReference>
<dbReference type="Pfam" id="PF00078">
    <property type="entry name" value="RVT_1"/>
    <property type="match status" value="1"/>
</dbReference>
<feature type="domain" description="Integrase catalytic" evidence="2">
    <location>
        <begin position="1449"/>
        <end position="1637"/>
    </location>
</feature>
<dbReference type="InterPro" id="IPR001584">
    <property type="entry name" value="Integrase_cat-core"/>
</dbReference>
<feature type="compositionally biased region" description="Basic and acidic residues" evidence="1">
    <location>
        <begin position="305"/>
        <end position="325"/>
    </location>
</feature>
<dbReference type="InterPro" id="IPR043128">
    <property type="entry name" value="Rev_trsase/Diguanyl_cyclase"/>
</dbReference>
<evidence type="ECO:0000313" key="3">
    <source>
        <dbReference type="EMBL" id="MBY75839.1"/>
    </source>
</evidence>
<dbReference type="Pfam" id="PF05380">
    <property type="entry name" value="Peptidase_A17"/>
    <property type="match status" value="1"/>
</dbReference>
<name>A0A2S2QDN7_9HEMI</name>
<feature type="compositionally biased region" description="Low complexity" evidence="1">
    <location>
        <begin position="326"/>
        <end position="339"/>
    </location>
</feature>
<dbReference type="SUPFAM" id="SSF56672">
    <property type="entry name" value="DNA/RNA polymerases"/>
    <property type="match status" value="1"/>
</dbReference>
<evidence type="ECO:0000256" key="1">
    <source>
        <dbReference type="SAM" id="MobiDB-lite"/>
    </source>
</evidence>
<reference evidence="3" key="1">
    <citation type="submission" date="2018-04" db="EMBL/GenBank/DDBJ databases">
        <title>Transcriptome assembly of Sipha flava.</title>
        <authorList>
            <person name="Scully E.D."/>
            <person name="Geib S.M."/>
            <person name="Palmer N.A."/>
            <person name="Koch K."/>
            <person name="Bradshaw J."/>
            <person name="Heng-Moss T."/>
            <person name="Sarath G."/>
        </authorList>
    </citation>
    <scope>NUCLEOTIDE SEQUENCE</scope>
</reference>
<dbReference type="InterPro" id="IPR012337">
    <property type="entry name" value="RNaseH-like_sf"/>
</dbReference>
<dbReference type="InterPro" id="IPR021109">
    <property type="entry name" value="Peptidase_aspartic_dom_sf"/>
</dbReference>
<dbReference type="GO" id="GO:0042575">
    <property type="term" value="C:DNA polymerase complex"/>
    <property type="evidence" value="ECO:0007669"/>
    <property type="project" value="UniProtKB-ARBA"/>
</dbReference>
<dbReference type="Pfam" id="PF17921">
    <property type="entry name" value="Integrase_H2C2"/>
    <property type="match status" value="1"/>
</dbReference>